<evidence type="ECO:0000256" key="2">
    <source>
        <dbReference type="ARBA" id="ARBA00022946"/>
    </source>
</evidence>
<dbReference type="Pfam" id="PF00364">
    <property type="entry name" value="Biotin_lipoyl"/>
    <property type="match status" value="1"/>
</dbReference>
<keyword evidence="1" id="KW-0450">Lipoyl</keyword>
<reference evidence="4 5" key="1">
    <citation type="submission" date="2019-04" db="EMBL/GenBank/DDBJ databases">
        <title>An improved genome assembly and genetic linkage map for asparagus bean, Vigna unguiculata ssp. sesquipedialis.</title>
        <authorList>
            <person name="Xia Q."/>
            <person name="Zhang R."/>
            <person name="Dong Y."/>
        </authorList>
    </citation>
    <scope>NUCLEOTIDE SEQUENCE [LARGE SCALE GENOMIC DNA]</scope>
    <source>
        <tissue evidence="4">Leaf</tissue>
    </source>
</reference>
<keyword evidence="5" id="KW-1185">Reference proteome</keyword>
<dbReference type="PROSITE" id="PS50968">
    <property type="entry name" value="BIOTINYL_LIPOYL"/>
    <property type="match status" value="1"/>
</dbReference>
<dbReference type="GO" id="GO:0009941">
    <property type="term" value="C:chloroplast envelope"/>
    <property type="evidence" value="ECO:0007669"/>
    <property type="project" value="TreeGrafter"/>
</dbReference>
<name>A0A4D6LP34_VIGUN</name>
<feature type="domain" description="Lipoyl-binding" evidence="3">
    <location>
        <begin position="1"/>
        <end position="64"/>
    </location>
</feature>
<dbReference type="GO" id="GO:0004742">
    <property type="term" value="F:dihydrolipoyllysine-residue acetyltransferase activity"/>
    <property type="evidence" value="ECO:0007669"/>
    <property type="project" value="TreeGrafter"/>
</dbReference>
<keyword evidence="4" id="KW-0670">Pyruvate</keyword>
<dbReference type="AlphaFoldDB" id="A0A4D6LP34"/>
<dbReference type="SUPFAM" id="SSF51230">
    <property type="entry name" value="Single hybrid motif"/>
    <property type="match status" value="1"/>
</dbReference>
<dbReference type="PROSITE" id="PS00189">
    <property type="entry name" value="LIPOYL"/>
    <property type="match status" value="1"/>
</dbReference>
<accession>A0A4D6LP34</accession>
<keyword evidence="2" id="KW-0809">Transit peptide</keyword>
<dbReference type="PANTHER" id="PTHR23151:SF83">
    <property type="entry name" value="DIHYDROLIPOYLLYSINE-RESIDUE ACETYLTRANSFERASE COMPONENT 4 OF PYRUVATE DEHYDROGENASE COMPLEX, CHLOROPLASTIC"/>
    <property type="match status" value="1"/>
</dbReference>
<sequence>MTECKIVSLVKSEGDVLSKGDSVVVVESDKADMDVETFYDGILAAIVVAEGQSAPVGAPIGLLAKPRLKLPRPRPEPIPLLLRPNLLRRRYRRSPTRRGRSLRRPTRRNSRSSTKLMLDLWLGLVRMGGLFLQTWRRPPELRHRREMCLRRKWHHLRQKLLLLLLQRLRPTLRLQFRVLV</sequence>
<dbReference type="GO" id="GO:0009534">
    <property type="term" value="C:chloroplast thylakoid"/>
    <property type="evidence" value="ECO:0007669"/>
    <property type="project" value="TreeGrafter"/>
</dbReference>
<dbReference type="EMBL" id="CP039348">
    <property type="protein sequence ID" value="QCD90307.1"/>
    <property type="molecule type" value="Genomic_DNA"/>
</dbReference>
<dbReference type="InterPro" id="IPR045257">
    <property type="entry name" value="E2/Pdx1"/>
</dbReference>
<organism evidence="4 5">
    <name type="scientific">Vigna unguiculata</name>
    <name type="common">Cowpea</name>
    <dbReference type="NCBI Taxonomy" id="3917"/>
    <lineage>
        <taxon>Eukaryota</taxon>
        <taxon>Viridiplantae</taxon>
        <taxon>Streptophyta</taxon>
        <taxon>Embryophyta</taxon>
        <taxon>Tracheophyta</taxon>
        <taxon>Spermatophyta</taxon>
        <taxon>Magnoliopsida</taxon>
        <taxon>eudicotyledons</taxon>
        <taxon>Gunneridae</taxon>
        <taxon>Pentapetalae</taxon>
        <taxon>rosids</taxon>
        <taxon>fabids</taxon>
        <taxon>Fabales</taxon>
        <taxon>Fabaceae</taxon>
        <taxon>Papilionoideae</taxon>
        <taxon>50 kb inversion clade</taxon>
        <taxon>NPAAA clade</taxon>
        <taxon>indigoferoid/millettioid clade</taxon>
        <taxon>Phaseoleae</taxon>
        <taxon>Vigna</taxon>
    </lineage>
</organism>
<dbReference type="GO" id="GO:0045254">
    <property type="term" value="C:pyruvate dehydrogenase complex"/>
    <property type="evidence" value="ECO:0007669"/>
    <property type="project" value="InterPro"/>
</dbReference>
<gene>
    <name evidence="4" type="ORF">DEO72_LG4g1262</name>
</gene>
<evidence type="ECO:0000313" key="4">
    <source>
        <dbReference type="EMBL" id="QCD90307.1"/>
    </source>
</evidence>
<evidence type="ECO:0000256" key="1">
    <source>
        <dbReference type="ARBA" id="ARBA00022823"/>
    </source>
</evidence>
<evidence type="ECO:0000259" key="3">
    <source>
        <dbReference type="PROSITE" id="PS50968"/>
    </source>
</evidence>
<protein>
    <submittedName>
        <fullName evidence="4">Pyruvate dehydrogenase E2 component</fullName>
    </submittedName>
</protein>
<proteinExistence type="predicted"/>
<dbReference type="GO" id="GO:0006086">
    <property type="term" value="P:pyruvate decarboxylation to acetyl-CoA"/>
    <property type="evidence" value="ECO:0007669"/>
    <property type="project" value="InterPro"/>
</dbReference>
<dbReference type="InterPro" id="IPR003016">
    <property type="entry name" value="2-oxoA_DH_lipoyl-BS"/>
</dbReference>
<dbReference type="Proteomes" id="UP000501690">
    <property type="component" value="Linkage Group LG4"/>
</dbReference>
<dbReference type="Gene3D" id="2.40.50.100">
    <property type="match status" value="1"/>
</dbReference>
<dbReference type="PANTHER" id="PTHR23151">
    <property type="entry name" value="DIHYDROLIPOAMIDE ACETYL/SUCCINYL-TRANSFERASE-RELATED"/>
    <property type="match status" value="1"/>
</dbReference>
<dbReference type="InterPro" id="IPR000089">
    <property type="entry name" value="Biotin_lipoyl"/>
</dbReference>
<dbReference type="CDD" id="cd06849">
    <property type="entry name" value="lipoyl_domain"/>
    <property type="match status" value="1"/>
</dbReference>
<dbReference type="InterPro" id="IPR011053">
    <property type="entry name" value="Single_hybrid_motif"/>
</dbReference>
<evidence type="ECO:0000313" key="5">
    <source>
        <dbReference type="Proteomes" id="UP000501690"/>
    </source>
</evidence>